<sequence>MGWPDKNQNAEYVCQRYNRRLCSSKDLEILAYTQKRGFCLLAWAFDIRFKKVRGFLTNTEKMPCFSTTGGTYELPPYGPFPQVFSYTKNVLYYICVIKQSEREREYGFCKNWLKNAVETVLIIMAINRKLKPGKPVNGGRCSIQTNT</sequence>
<protein>
    <submittedName>
        <fullName evidence="1">Threonyl-tRNA synthetase, variant 2</fullName>
    </submittedName>
</protein>
<accession>A0ABV2AIJ1</accession>
<dbReference type="Proteomes" id="UP001439008">
    <property type="component" value="Unassembled WGS sequence"/>
</dbReference>
<proteinExistence type="predicted"/>
<name>A0ABV2AIJ1_9EUKA</name>
<evidence type="ECO:0000313" key="1">
    <source>
        <dbReference type="EMBL" id="MES1919495.1"/>
    </source>
</evidence>
<keyword evidence="2" id="KW-1185">Reference proteome</keyword>
<reference evidence="1 2" key="1">
    <citation type="journal article" date="2024" name="BMC Biol.">
        <title>Comparative genomics of Ascetosporea gives new insight into the evolutionary basis for animal parasitism in Rhizaria.</title>
        <authorList>
            <person name="Hiltunen Thoren M."/>
            <person name="Onut-Brannstrom I."/>
            <person name="Alfjorden A."/>
            <person name="Peckova H."/>
            <person name="Swords F."/>
            <person name="Hooper C."/>
            <person name="Holzer A.S."/>
            <person name="Bass D."/>
            <person name="Burki F."/>
        </authorList>
    </citation>
    <scope>NUCLEOTIDE SEQUENCE [LARGE SCALE GENOMIC DNA]</scope>
    <source>
        <strain evidence="1">20-A016</strain>
    </source>
</reference>
<comment type="caution">
    <text evidence="1">The sequence shown here is derived from an EMBL/GenBank/DDBJ whole genome shotgun (WGS) entry which is preliminary data.</text>
</comment>
<gene>
    <name evidence="1" type="primary">MST1_2</name>
    <name evidence="1" type="ORF">MHBO_001317</name>
</gene>
<organism evidence="1 2">
    <name type="scientific">Bonamia ostreae</name>
    <dbReference type="NCBI Taxonomy" id="126728"/>
    <lineage>
        <taxon>Eukaryota</taxon>
        <taxon>Sar</taxon>
        <taxon>Rhizaria</taxon>
        <taxon>Endomyxa</taxon>
        <taxon>Ascetosporea</taxon>
        <taxon>Haplosporida</taxon>
        <taxon>Bonamia</taxon>
    </lineage>
</organism>
<dbReference type="EMBL" id="JBDODL010000308">
    <property type="protein sequence ID" value="MES1919495.1"/>
    <property type="molecule type" value="Genomic_DNA"/>
</dbReference>
<evidence type="ECO:0000313" key="2">
    <source>
        <dbReference type="Proteomes" id="UP001439008"/>
    </source>
</evidence>